<dbReference type="EMBL" id="JAAALK010000079">
    <property type="protein sequence ID" value="KAG8099496.1"/>
    <property type="molecule type" value="Genomic_DNA"/>
</dbReference>
<feature type="domain" description="FH2" evidence="10">
    <location>
        <begin position="303"/>
        <end position="724"/>
    </location>
</feature>
<feature type="compositionally biased region" description="Basic and acidic residues" evidence="7">
    <location>
        <begin position="363"/>
        <end position="377"/>
    </location>
</feature>
<keyword evidence="5 8" id="KW-0472">Membrane</keyword>
<feature type="compositionally biased region" description="Pro residues" evidence="7">
    <location>
        <begin position="179"/>
        <end position="210"/>
    </location>
</feature>
<dbReference type="GO" id="GO:0045010">
    <property type="term" value="P:actin nucleation"/>
    <property type="evidence" value="ECO:0007669"/>
    <property type="project" value="InterPro"/>
</dbReference>
<reference evidence="11" key="1">
    <citation type="journal article" date="2021" name="bioRxiv">
        <title>Whole Genome Assembly and Annotation of Northern Wild Rice, Zizania palustris L., Supports a Whole Genome Duplication in the Zizania Genus.</title>
        <authorList>
            <person name="Haas M."/>
            <person name="Kono T."/>
            <person name="Macchietto M."/>
            <person name="Millas R."/>
            <person name="McGilp L."/>
            <person name="Shao M."/>
            <person name="Duquette J."/>
            <person name="Hirsch C.N."/>
            <person name="Kimball J."/>
        </authorList>
    </citation>
    <scope>NUCLEOTIDE SEQUENCE</scope>
    <source>
        <tissue evidence="11">Fresh leaf tissue</tissue>
    </source>
</reference>
<feature type="compositionally biased region" description="Polar residues" evidence="7">
    <location>
        <begin position="742"/>
        <end position="752"/>
    </location>
</feature>
<dbReference type="Proteomes" id="UP000729402">
    <property type="component" value="Unassembled WGS sequence"/>
</dbReference>
<keyword evidence="3 9" id="KW-0732">Signal</keyword>
<reference evidence="11" key="2">
    <citation type="submission" date="2021-02" db="EMBL/GenBank/DDBJ databases">
        <authorList>
            <person name="Kimball J.A."/>
            <person name="Haas M.W."/>
            <person name="Macchietto M."/>
            <person name="Kono T."/>
            <person name="Duquette J."/>
            <person name="Shao M."/>
        </authorList>
    </citation>
    <scope>NUCLEOTIDE SEQUENCE</scope>
    <source>
        <tissue evidence="11">Fresh leaf tissue</tissue>
    </source>
</reference>
<feature type="region of interest" description="Disordered" evidence="7">
    <location>
        <begin position="722"/>
        <end position="752"/>
    </location>
</feature>
<comment type="caution">
    <text evidence="11">The sequence shown here is derived from an EMBL/GenBank/DDBJ whole genome shotgun (WGS) entry which is preliminary data.</text>
</comment>
<dbReference type="PROSITE" id="PS51444">
    <property type="entry name" value="FH2"/>
    <property type="match status" value="1"/>
</dbReference>
<evidence type="ECO:0000259" key="10">
    <source>
        <dbReference type="PROSITE" id="PS51444"/>
    </source>
</evidence>
<evidence type="ECO:0000313" key="11">
    <source>
        <dbReference type="EMBL" id="KAG8099496.1"/>
    </source>
</evidence>
<feature type="region of interest" description="Disordered" evidence="7">
    <location>
        <begin position="115"/>
        <end position="155"/>
    </location>
</feature>
<dbReference type="PANTHER" id="PTHR23213:SF257">
    <property type="entry name" value="FORMIN-LIKE PROTEIN 13"/>
    <property type="match status" value="1"/>
</dbReference>
<feature type="compositionally biased region" description="Low complexity" evidence="7">
    <location>
        <begin position="236"/>
        <end position="246"/>
    </location>
</feature>
<dbReference type="InterPro" id="IPR027643">
    <property type="entry name" value="Formin-like_plant"/>
</dbReference>
<sequence length="752" mass="81036">MRRRVALSRVVALFGAEQLCAAAAAMEVARSGGVWRRSLHQPFFPIEWSPPPPPMSGSLVVPPPPAAAEAVTTGGGRSWPGVTNTIAIAILAGLIALAVASYSCCLLLRRRRREEEDRAAKPVGAVAARVPSDVGSSSRQHRSPPPSSTASDAIYLDPLTTLVEVRPHRQSPDLRPLPLLKPPSPDLQPLPPLKRPARQPPPPPPPPATPPMTATVYSSDEEDTATFYTAPKTAKSSFSRSTSQHSTLEPTVMPPTAATAPAPPQTTPLQPPRRPPPPTPTPAAAEAEADRGGENSGDPSGGAQPPPPKPPHLKPLHWDKLRAISGRTTVWDQVKNSDSFRVDEEAMESLFLNSSGAGSSDQSARREGTGKQESRLLDPKRLQNVAIMLKALNVTADEVIAALVHGNSEDLGSEFYETLAKMAPTKEEELKLKGYSGDLSKIDPAERFLKGVCGVPFAFKRVDAMLYRANFDTEVNCLMNSFETLEAACAELRSSKLFLKLLDAVLKTGNRMNDGTNRGEARAFKLDTLLKLADIKSTDGKTTLLQFVVKEIIRSEGINSDHDDRSNEQFKKDGLKLLAGLSSELPSVKRAATLEMGTLSGNSSRLQADLEKVKLVLQLKETCSDHGSAEGFFEAMGAFLRRAEVEIRGTETAEKNVSRQVRETTEYFHGDTAAAAAAGEEPRPLRIFAVVDEFLLALDRACRQGGRTPERVMMGSGKAFRITAGSSLPPRPHRSEPRRALATSSGEDSSSS</sequence>
<feature type="compositionally biased region" description="Polar residues" evidence="7">
    <location>
        <begin position="352"/>
        <end position="362"/>
    </location>
</feature>
<feature type="signal peptide" evidence="9">
    <location>
        <begin position="1"/>
        <end position="22"/>
    </location>
</feature>
<evidence type="ECO:0000256" key="1">
    <source>
        <dbReference type="ARBA" id="ARBA00004167"/>
    </source>
</evidence>
<keyword evidence="2 8" id="KW-0812">Transmembrane</keyword>
<dbReference type="AlphaFoldDB" id="A0A8J5WX95"/>
<keyword evidence="4 8" id="KW-1133">Transmembrane helix</keyword>
<feature type="region of interest" description="Disordered" evidence="7">
    <location>
        <begin position="352"/>
        <end position="377"/>
    </location>
</feature>
<dbReference type="PANTHER" id="PTHR23213">
    <property type="entry name" value="FORMIN-RELATED"/>
    <property type="match status" value="1"/>
</dbReference>
<name>A0A8J5WX95_ZIZPA</name>
<comment type="subcellular location">
    <subcellularLocation>
        <location evidence="1">Membrane</location>
        <topology evidence="1">Single-pass membrane protein</topology>
    </subcellularLocation>
</comment>
<feature type="region of interest" description="Disordered" evidence="7">
    <location>
        <begin position="167"/>
        <end position="316"/>
    </location>
</feature>
<dbReference type="Pfam" id="PF02181">
    <property type="entry name" value="FH2"/>
    <property type="match status" value="1"/>
</dbReference>
<evidence type="ECO:0000256" key="3">
    <source>
        <dbReference type="ARBA" id="ARBA00022729"/>
    </source>
</evidence>
<evidence type="ECO:0000256" key="8">
    <source>
        <dbReference type="SAM" id="Phobius"/>
    </source>
</evidence>
<accession>A0A8J5WX95</accession>
<evidence type="ECO:0000256" key="9">
    <source>
        <dbReference type="SAM" id="SignalP"/>
    </source>
</evidence>
<feature type="chain" id="PRO_5035183279" description="Formin-like protein" evidence="9">
    <location>
        <begin position="23"/>
        <end position="752"/>
    </location>
</feature>
<evidence type="ECO:0000256" key="7">
    <source>
        <dbReference type="SAM" id="MobiDB-lite"/>
    </source>
</evidence>
<evidence type="ECO:0000256" key="5">
    <source>
        <dbReference type="ARBA" id="ARBA00023136"/>
    </source>
</evidence>
<organism evidence="11 12">
    <name type="scientific">Zizania palustris</name>
    <name type="common">Northern wild rice</name>
    <dbReference type="NCBI Taxonomy" id="103762"/>
    <lineage>
        <taxon>Eukaryota</taxon>
        <taxon>Viridiplantae</taxon>
        <taxon>Streptophyta</taxon>
        <taxon>Embryophyta</taxon>
        <taxon>Tracheophyta</taxon>
        <taxon>Spermatophyta</taxon>
        <taxon>Magnoliopsida</taxon>
        <taxon>Liliopsida</taxon>
        <taxon>Poales</taxon>
        <taxon>Poaceae</taxon>
        <taxon>BOP clade</taxon>
        <taxon>Oryzoideae</taxon>
        <taxon>Oryzeae</taxon>
        <taxon>Zizaniinae</taxon>
        <taxon>Zizania</taxon>
    </lineage>
</organism>
<dbReference type="SMART" id="SM00498">
    <property type="entry name" value="FH2"/>
    <property type="match status" value="1"/>
</dbReference>
<proteinExistence type="inferred from homology"/>
<dbReference type="InterPro" id="IPR015425">
    <property type="entry name" value="FH2_Formin"/>
</dbReference>
<keyword evidence="12" id="KW-1185">Reference proteome</keyword>
<gene>
    <name evidence="11" type="ORF">GUJ93_ZPchr0013g34065</name>
</gene>
<evidence type="ECO:0000256" key="2">
    <source>
        <dbReference type="ARBA" id="ARBA00022692"/>
    </source>
</evidence>
<dbReference type="OrthoDB" id="1668162at2759"/>
<evidence type="ECO:0000313" key="12">
    <source>
        <dbReference type="Proteomes" id="UP000729402"/>
    </source>
</evidence>
<feature type="compositionally biased region" description="Pro residues" evidence="7">
    <location>
        <begin position="261"/>
        <end position="281"/>
    </location>
</feature>
<protein>
    <recommendedName>
        <fullName evidence="6">Formin-like protein</fullName>
    </recommendedName>
</protein>
<comment type="similarity">
    <text evidence="6">Belongs to the formin-like family.</text>
</comment>
<dbReference type="GO" id="GO:0051015">
    <property type="term" value="F:actin filament binding"/>
    <property type="evidence" value="ECO:0007669"/>
    <property type="project" value="InterPro"/>
</dbReference>
<dbReference type="GO" id="GO:0016020">
    <property type="term" value="C:membrane"/>
    <property type="evidence" value="ECO:0007669"/>
    <property type="project" value="UniProtKB-SubCell"/>
</dbReference>
<evidence type="ECO:0000256" key="4">
    <source>
        <dbReference type="ARBA" id="ARBA00022989"/>
    </source>
</evidence>
<evidence type="ECO:0000256" key="6">
    <source>
        <dbReference type="RuleBase" id="RU361260"/>
    </source>
</evidence>
<feature type="transmembrane region" description="Helical" evidence="8">
    <location>
        <begin position="86"/>
        <end position="108"/>
    </location>
</feature>